<keyword evidence="2" id="KW-0687">Ribonucleoprotein</keyword>
<evidence type="ECO:0000313" key="2">
    <source>
        <dbReference type="EMBL" id="OMO70630.1"/>
    </source>
</evidence>
<keyword evidence="3" id="KW-1185">Reference proteome</keyword>
<name>A0A1R3HJZ2_COCAP</name>
<gene>
    <name evidence="2" type="ORF">CCACVL1_18747</name>
</gene>
<comment type="caution">
    <text evidence="2">The sequence shown here is derived from an EMBL/GenBank/DDBJ whole genome shotgun (WGS) entry which is preliminary data.</text>
</comment>
<sequence length="119" mass="13555">MTFHIEETKNYEVILQLERQGFLEWPKSQSPPVQTPWMGQLYEEYDELELLTKDDWEDLSDEDIVMFYSLIGRLTTGAEDANHAIPNEDLELGGEDANHGIPKEDQELGGEGLAGDEEV</sequence>
<evidence type="ECO:0000313" key="3">
    <source>
        <dbReference type="Proteomes" id="UP000188268"/>
    </source>
</evidence>
<dbReference type="GO" id="GO:0005840">
    <property type="term" value="C:ribosome"/>
    <property type="evidence" value="ECO:0007669"/>
    <property type="project" value="UniProtKB-KW"/>
</dbReference>
<feature type="region of interest" description="Disordered" evidence="1">
    <location>
        <begin position="82"/>
        <end position="119"/>
    </location>
</feature>
<feature type="compositionally biased region" description="Basic and acidic residues" evidence="1">
    <location>
        <begin position="96"/>
        <end position="106"/>
    </location>
</feature>
<proteinExistence type="predicted"/>
<dbReference type="OrthoDB" id="10589462at2759"/>
<dbReference type="EMBL" id="AWWV01011781">
    <property type="protein sequence ID" value="OMO70630.1"/>
    <property type="molecule type" value="Genomic_DNA"/>
</dbReference>
<keyword evidence="2" id="KW-0689">Ribosomal protein</keyword>
<evidence type="ECO:0000256" key="1">
    <source>
        <dbReference type="SAM" id="MobiDB-lite"/>
    </source>
</evidence>
<reference evidence="2 3" key="1">
    <citation type="submission" date="2013-09" db="EMBL/GenBank/DDBJ databases">
        <title>Corchorus capsularis genome sequencing.</title>
        <authorList>
            <person name="Alam M."/>
            <person name="Haque M.S."/>
            <person name="Islam M.S."/>
            <person name="Emdad E.M."/>
            <person name="Islam M.M."/>
            <person name="Ahmed B."/>
            <person name="Halim A."/>
            <person name="Hossen Q.M.M."/>
            <person name="Hossain M.Z."/>
            <person name="Ahmed R."/>
            <person name="Khan M.M."/>
            <person name="Islam R."/>
            <person name="Rashid M.M."/>
            <person name="Khan S.A."/>
            <person name="Rahman M.S."/>
            <person name="Alam M."/>
        </authorList>
    </citation>
    <scope>NUCLEOTIDE SEQUENCE [LARGE SCALE GENOMIC DNA]</scope>
    <source>
        <strain evidence="3">cv. CVL-1</strain>
        <tissue evidence="2">Whole seedling</tissue>
    </source>
</reference>
<accession>A0A1R3HJZ2</accession>
<dbReference type="Proteomes" id="UP000188268">
    <property type="component" value="Unassembled WGS sequence"/>
</dbReference>
<dbReference type="Gramene" id="OMO70630">
    <property type="protein sequence ID" value="OMO70630"/>
    <property type="gene ID" value="CCACVL1_18747"/>
</dbReference>
<protein>
    <submittedName>
        <fullName evidence="2">39S ribosomal protein L50, mitochondrial</fullName>
    </submittedName>
</protein>
<dbReference type="AlphaFoldDB" id="A0A1R3HJZ2"/>
<organism evidence="2 3">
    <name type="scientific">Corchorus capsularis</name>
    <name type="common">Jute</name>
    <dbReference type="NCBI Taxonomy" id="210143"/>
    <lineage>
        <taxon>Eukaryota</taxon>
        <taxon>Viridiplantae</taxon>
        <taxon>Streptophyta</taxon>
        <taxon>Embryophyta</taxon>
        <taxon>Tracheophyta</taxon>
        <taxon>Spermatophyta</taxon>
        <taxon>Magnoliopsida</taxon>
        <taxon>eudicotyledons</taxon>
        <taxon>Gunneridae</taxon>
        <taxon>Pentapetalae</taxon>
        <taxon>rosids</taxon>
        <taxon>malvids</taxon>
        <taxon>Malvales</taxon>
        <taxon>Malvaceae</taxon>
        <taxon>Grewioideae</taxon>
        <taxon>Apeibeae</taxon>
        <taxon>Corchorus</taxon>
    </lineage>
</organism>